<reference evidence="2" key="1">
    <citation type="journal article" date="2020" name="J. Eukaryot. Microbiol.">
        <title>De novo Sequencing, Assembly and Annotation of the Transcriptome for the Free-Living Testate Amoeba Arcella intermedia.</title>
        <authorList>
            <person name="Ribeiro G.M."/>
            <person name="Porfirio-Sousa A.L."/>
            <person name="Maurer-Alcala X.X."/>
            <person name="Katz L.A."/>
            <person name="Lahr D.J.G."/>
        </authorList>
    </citation>
    <scope>NUCLEOTIDE SEQUENCE</scope>
</reference>
<dbReference type="Pfam" id="PF14623">
    <property type="entry name" value="Vint"/>
    <property type="match status" value="1"/>
</dbReference>
<dbReference type="Pfam" id="PF14624">
    <property type="entry name" value="Vwaint"/>
    <property type="match status" value="1"/>
</dbReference>
<evidence type="ECO:0000259" key="1">
    <source>
        <dbReference type="PROSITE" id="PS50234"/>
    </source>
</evidence>
<evidence type="ECO:0000313" key="2">
    <source>
        <dbReference type="EMBL" id="NDV30070.1"/>
    </source>
</evidence>
<dbReference type="InterPro" id="IPR002035">
    <property type="entry name" value="VWF_A"/>
</dbReference>
<dbReference type="PANTHER" id="PTHR10579">
    <property type="entry name" value="CALCIUM-ACTIVATED CHLORIDE CHANNEL REGULATOR"/>
    <property type="match status" value="1"/>
</dbReference>
<dbReference type="Pfam" id="PF00092">
    <property type="entry name" value="VWA"/>
    <property type="match status" value="1"/>
</dbReference>
<dbReference type="InterPro" id="IPR036465">
    <property type="entry name" value="vWFA_dom_sf"/>
</dbReference>
<dbReference type="InterPro" id="IPR051266">
    <property type="entry name" value="CLCR"/>
</dbReference>
<dbReference type="SUPFAM" id="SSF53300">
    <property type="entry name" value="vWA-like"/>
    <property type="match status" value="1"/>
</dbReference>
<dbReference type="InterPro" id="IPR032838">
    <property type="entry name" value="Vwaint_dom"/>
</dbReference>
<dbReference type="PANTHER" id="PTHR10579:SF43">
    <property type="entry name" value="ZINC FINGER (C3HC4-TYPE RING FINGER) FAMILY PROTEIN"/>
    <property type="match status" value="1"/>
</dbReference>
<dbReference type="PROSITE" id="PS50234">
    <property type="entry name" value="VWFA"/>
    <property type="match status" value="1"/>
</dbReference>
<dbReference type="AlphaFoldDB" id="A0A6B2KZ96"/>
<name>A0A6B2KZ96_9EUKA</name>
<accession>A0A6B2KZ96</accession>
<dbReference type="InterPro" id="IPR036844">
    <property type="entry name" value="Hint_dom_sf"/>
</dbReference>
<dbReference type="EMBL" id="GIBP01001101">
    <property type="protein sequence ID" value="NDV30070.1"/>
    <property type="molecule type" value="Transcribed_RNA"/>
</dbReference>
<protein>
    <recommendedName>
        <fullName evidence="1">VWFA domain-containing protein</fullName>
    </recommendedName>
</protein>
<dbReference type="Gene3D" id="3.40.50.410">
    <property type="entry name" value="von Willebrand factor, type A domain"/>
    <property type="match status" value="1"/>
</dbReference>
<dbReference type="InterPro" id="IPR039510">
    <property type="entry name" value="Vint_dom"/>
</dbReference>
<dbReference type="SUPFAM" id="SSF51294">
    <property type="entry name" value="Hedgehog/intein (Hint) domain"/>
    <property type="match status" value="1"/>
</dbReference>
<sequence length="636" mass="69418">MSDDAKFQDPENENNTISEGLSTLDLVKHAVKTVICTLTDNDRLSVVVFDDVGATPFPLHQMDDAGKKQAIAAVEALGTRGCTNIWAGLLTGMESLRAPPQGLQPEKSRKNTVILLTDGQPNQAPSEGEVRALQQYLEKHPEFKCQVNTFGFGYNLNSRLLHDLAFTGSGTFSFIPDAKILGTCFVNAVANICSNLTQKCKVHLLLQNGAKFSGEVDGKYPVSDVSGGRVVHIGPLQYGQDRDISVPLELPAKDGPYLEIIVEIEKSNGATHKTTFLASNRTPTPTAAAAVLRNHVVGQVSYIVEQWEKGEKSVKPMDDLVAKLANCEAASAFSENADSRLVALNDDVSGRVCKSVSTVERFNRWGKHYLLALNRSHQLQMRTNFMDPGLQIYGGLVFRKLEEEGGKIFVSLPMKKRENYQANAPVAPSTTTNTTYYGGGGGGCFDALSTVKVLKVCAESNLLEEVEVELGEVRRNDLVRVVDERGEVAFARVLCVVKIEIDAKAQREMVQLEGGLIITKNHPIRRNGVWGLPKQVPGAVTVRSSTAHVYNFVLEHSHVLLVNGVECCTFGHQLQDPVAWHPFYATEQVINTLATLPGWENGAVAVNGSIRKLAYTLSTSCLPISNTFTQTTQLIQ</sequence>
<organism evidence="2">
    <name type="scientific">Arcella intermedia</name>
    <dbReference type="NCBI Taxonomy" id="1963864"/>
    <lineage>
        <taxon>Eukaryota</taxon>
        <taxon>Amoebozoa</taxon>
        <taxon>Tubulinea</taxon>
        <taxon>Elardia</taxon>
        <taxon>Arcellinida</taxon>
        <taxon>Sphaerothecina</taxon>
        <taxon>Arcellidae</taxon>
        <taxon>Arcella</taxon>
    </lineage>
</organism>
<proteinExistence type="predicted"/>
<feature type="domain" description="VWFA" evidence="1">
    <location>
        <begin position="12"/>
        <end position="189"/>
    </location>
</feature>